<dbReference type="Proteomes" id="UP001216150">
    <property type="component" value="Unassembled WGS sequence"/>
</dbReference>
<evidence type="ECO:0000259" key="1">
    <source>
        <dbReference type="Pfam" id="PF01636"/>
    </source>
</evidence>
<protein>
    <recommendedName>
        <fullName evidence="1">Aminoglycoside phosphotransferase domain-containing protein</fullName>
    </recommendedName>
</protein>
<dbReference type="EMBL" id="JAQJAC010000010">
    <property type="protein sequence ID" value="KAJ5568666.1"/>
    <property type="molecule type" value="Genomic_DNA"/>
</dbReference>
<reference evidence="2 3" key="1">
    <citation type="journal article" date="2023" name="IMA Fungus">
        <title>Comparative genomic study of the Penicillium genus elucidates a diverse pangenome and 15 lateral gene transfer events.</title>
        <authorList>
            <person name="Petersen C."/>
            <person name="Sorensen T."/>
            <person name="Nielsen M.R."/>
            <person name="Sondergaard T.E."/>
            <person name="Sorensen J.L."/>
            <person name="Fitzpatrick D.A."/>
            <person name="Frisvad J.C."/>
            <person name="Nielsen K.L."/>
        </authorList>
    </citation>
    <scope>NUCLEOTIDE SEQUENCE [LARGE SCALE GENOMIC DNA]</scope>
    <source>
        <strain evidence="2 3">IBT 29057</strain>
    </source>
</reference>
<feature type="domain" description="Aminoglycoside phosphotransferase" evidence="1">
    <location>
        <begin position="68"/>
        <end position="251"/>
    </location>
</feature>
<evidence type="ECO:0000313" key="2">
    <source>
        <dbReference type="EMBL" id="KAJ5568666.1"/>
    </source>
</evidence>
<dbReference type="InterPro" id="IPR011009">
    <property type="entry name" value="Kinase-like_dom_sf"/>
</dbReference>
<dbReference type="InterPro" id="IPR002575">
    <property type="entry name" value="Aminoglycoside_PTrfase"/>
</dbReference>
<comment type="caution">
    <text evidence="2">The sequence shown here is derived from an EMBL/GenBank/DDBJ whole genome shotgun (WGS) entry which is preliminary data.</text>
</comment>
<dbReference type="SUPFAM" id="SSF56112">
    <property type="entry name" value="Protein kinase-like (PK-like)"/>
    <property type="match status" value="1"/>
</dbReference>
<keyword evidence="3" id="KW-1185">Reference proteome</keyword>
<dbReference type="PANTHER" id="PTHR21310">
    <property type="entry name" value="AMINOGLYCOSIDE PHOSPHOTRANSFERASE-RELATED-RELATED"/>
    <property type="match status" value="1"/>
</dbReference>
<evidence type="ECO:0000313" key="3">
    <source>
        <dbReference type="Proteomes" id="UP001216150"/>
    </source>
</evidence>
<dbReference type="InterPro" id="IPR051678">
    <property type="entry name" value="AGP_Transferase"/>
</dbReference>
<dbReference type="PANTHER" id="PTHR21310:SF55">
    <property type="entry name" value="AMINOGLYCOSIDE PHOSPHOTRANSFERASE DOMAIN-CONTAINING PROTEIN"/>
    <property type="match status" value="1"/>
</dbReference>
<name>A0AAD6D9N2_9EURO</name>
<sequence length="262" mass="29960">MGSIFSIFRPDFTWPRPMKPTISKTTPPIPRVAGRLERKGAGSRYCAYYGVAQYGVISELPFGQILKWSERTNQEEAAAMQMARAAGMPVPLMISCGEQRIWTTYLLDIDNEYPWLFVLKECVAAMRQWISPFDQHICSAIGTPIRSVRVPKHIMGPFSSENGLNDFLIRPASHYLLKTSHAFDEARVIANEIREIPHRVTFTHGDLVIHNILVGRDGHLFGILDWESAGWLPEYWEFTTAMRFIRTTWWGQIIFVGGWEGL</sequence>
<dbReference type="AlphaFoldDB" id="A0AAD6D9N2"/>
<proteinExistence type="predicted"/>
<dbReference type="Gene3D" id="3.90.1200.10">
    <property type="match status" value="1"/>
</dbReference>
<accession>A0AAD6D9N2</accession>
<dbReference type="Pfam" id="PF01636">
    <property type="entry name" value="APH"/>
    <property type="match status" value="1"/>
</dbReference>
<gene>
    <name evidence="2" type="ORF">N7450_011152</name>
</gene>
<organism evidence="2 3">
    <name type="scientific">Penicillium hetheringtonii</name>
    <dbReference type="NCBI Taxonomy" id="911720"/>
    <lineage>
        <taxon>Eukaryota</taxon>
        <taxon>Fungi</taxon>
        <taxon>Dikarya</taxon>
        <taxon>Ascomycota</taxon>
        <taxon>Pezizomycotina</taxon>
        <taxon>Eurotiomycetes</taxon>
        <taxon>Eurotiomycetidae</taxon>
        <taxon>Eurotiales</taxon>
        <taxon>Aspergillaceae</taxon>
        <taxon>Penicillium</taxon>
    </lineage>
</organism>